<sequence>MTPIKNFSHNQLHECIGVDCQSTRLLSMEINLNKEQSTEISIFINFSIRNYVAEIRKKNPVKCWPFGSLRDPDDKVVSSCQSSESKLLSSQHCPTNINGSDDTTKATNLSKVENHIGKEDRPETTTDMIESLRVDSNMEKVVCNGSSELTFCKVNNGQNRHENNVNEGAKVRNNEAADNNEPGRNKPRRKSNKSRLLSDIYKDPASELRAGCDITNPENVNKRFAAEGEDDSDDDVTLAAYFRRQKGVDITDLILNKKKDMIGVEEPSVDQDKKSNHGSKDSIGKDSNVGTSRKKRKTDDIDTQTMPEHKKDFRLQCSQESNPSANISSKEATQKENEDSEMEAVMLLARHFNEQKQILRELQTNTTCAHAKKKIRDPSIESGNKPVTKTSSKTTTKHQVKNITNKKREKDFCSVEMMCFMPTKATLGGGFQSHIETSMMTPAGVGPDAQNCATLICSFNRNPADFSIPNGKSKFMRGC</sequence>
<protein>
    <submittedName>
        <fullName evidence="2">Uncharacterized protein</fullName>
    </submittedName>
</protein>
<gene>
    <name evidence="2" type="ORF">HannXRQ_Chr12g0360811</name>
</gene>
<evidence type="ECO:0000256" key="1">
    <source>
        <dbReference type="SAM" id="MobiDB-lite"/>
    </source>
</evidence>
<evidence type="ECO:0000313" key="3">
    <source>
        <dbReference type="Proteomes" id="UP000215914"/>
    </source>
</evidence>
<dbReference type="GO" id="GO:0009910">
    <property type="term" value="P:negative regulation of flower development"/>
    <property type="evidence" value="ECO:0007669"/>
    <property type="project" value="InterPro"/>
</dbReference>
<dbReference type="Proteomes" id="UP000215914">
    <property type="component" value="Chromosome 12"/>
</dbReference>
<dbReference type="InParanoid" id="A0A251SZK9"/>
<feature type="compositionally biased region" description="Basic and acidic residues" evidence="1">
    <location>
        <begin position="270"/>
        <end position="284"/>
    </location>
</feature>
<name>A0A251SZK9_HELAN</name>
<organism evidence="2 3">
    <name type="scientific">Helianthus annuus</name>
    <name type="common">Common sunflower</name>
    <dbReference type="NCBI Taxonomy" id="4232"/>
    <lineage>
        <taxon>Eukaryota</taxon>
        <taxon>Viridiplantae</taxon>
        <taxon>Streptophyta</taxon>
        <taxon>Embryophyta</taxon>
        <taxon>Tracheophyta</taxon>
        <taxon>Spermatophyta</taxon>
        <taxon>Magnoliopsida</taxon>
        <taxon>eudicotyledons</taxon>
        <taxon>Gunneridae</taxon>
        <taxon>Pentapetalae</taxon>
        <taxon>asterids</taxon>
        <taxon>campanulids</taxon>
        <taxon>Asterales</taxon>
        <taxon>Asteraceae</taxon>
        <taxon>Asteroideae</taxon>
        <taxon>Heliantheae alliance</taxon>
        <taxon>Heliantheae</taxon>
        <taxon>Helianthus</taxon>
    </lineage>
</organism>
<dbReference type="GO" id="GO:0045892">
    <property type="term" value="P:negative regulation of DNA-templated transcription"/>
    <property type="evidence" value="ECO:0007669"/>
    <property type="project" value="InterPro"/>
</dbReference>
<dbReference type="AlphaFoldDB" id="A0A251SZK9"/>
<dbReference type="PANTHER" id="PTHR35504:SF1">
    <property type="entry name" value="PROTEIN EMBRYONIC FLOWER 1"/>
    <property type="match status" value="1"/>
</dbReference>
<feature type="region of interest" description="Disordered" evidence="1">
    <location>
        <begin position="157"/>
        <end position="195"/>
    </location>
</feature>
<keyword evidence="3" id="KW-1185">Reference proteome</keyword>
<reference evidence="3" key="1">
    <citation type="journal article" date="2017" name="Nature">
        <title>The sunflower genome provides insights into oil metabolism, flowering and Asterid evolution.</title>
        <authorList>
            <person name="Badouin H."/>
            <person name="Gouzy J."/>
            <person name="Grassa C.J."/>
            <person name="Murat F."/>
            <person name="Staton S.E."/>
            <person name="Cottret L."/>
            <person name="Lelandais-Briere C."/>
            <person name="Owens G.L."/>
            <person name="Carrere S."/>
            <person name="Mayjonade B."/>
            <person name="Legrand L."/>
            <person name="Gill N."/>
            <person name="Kane N.C."/>
            <person name="Bowers J.E."/>
            <person name="Hubner S."/>
            <person name="Bellec A."/>
            <person name="Berard A."/>
            <person name="Berges H."/>
            <person name="Blanchet N."/>
            <person name="Boniface M.C."/>
            <person name="Brunel D."/>
            <person name="Catrice O."/>
            <person name="Chaidir N."/>
            <person name="Claudel C."/>
            <person name="Donnadieu C."/>
            <person name="Faraut T."/>
            <person name="Fievet G."/>
            <person name="Helmstetter N."/>
            <person name="King M."/>
            <person name="Knapp S.J."/>
            <person name="Lai Z."/>
            <person name="Le Paslier M.C."/>
            <person name="Lippi Y."/>
            <person name="Lorenzon L."/>
            <person name="Mandel J.R."/>
            <person name="Marage G."/>
            <person name="Marchand G."/>
            <person name="Marquand E."/>
            <person name="Bret-Mestries E."/>
            <person name="Morien E."/>
            <person name="Nambeesan S."/>
            <person name="Nguyen T."/>
            <person name="Pegot-Espagnet P."/>
            <person name="Pouilly N."/>
            <person name="Raftis F."/>
            <person name="Sallet E."/>
            <person name="Schiex T."/>
            <person name="Thomas J."/>
            <person name="Vandecasteele C."/>
            <person name="Vares D."/>
            <person name="Vear F."/>
            <person name="Vautrin S."/>
            <person name="Crespi M."/>
            <person name="Mangin B."/>
            <person name="Burke J.M."/>
            <person name="Salse J."/>
            <person name="Munos S."/>
            <person name="Vincourt P."/>
            <person name="Rieseberg L.H."/>
            <person name="Langlade N.B."/>
        </authorList>
    </citation>
    <scope>NUCLEOTIDE SEQUENCE [LARGE SCALE GENOMIC DNA]</scope>
    <source>
        <strain evidence="3">cv. SF193</strain>
    </source>
</reference>
<dbReference type="GO" id="GO:0048367">
    <property type="term" value="P:shoot system development"/>
    <property type="evidence" value="ECO:0007669"/>
    <property type="project" value="InterPro"/>
</dbReference>
<accession>A0A251SZK9</accession>
<feature type="compositionally biased region" description="Polar residues" evidence="1">
    <location>
        <begin position="316"/>
        <end position="331"/>
    </location>
</feature>
<feature type="region of interest" description="Disordered" evidence="1">
    <location>
        <begin position="369"/>
        <end position="401"/>
    </location>
</feature>
<feature type="compositionally biased region" description="Basic and acidic residues" evidence="1">
    <location>
        <begin position="159"/>
        <end position="175"/>
    </location>
</feature>
<dbReference type="InterPro" id="IPR034583">
    <property type="entry name" value="EMF1"/>
</dbReference>
<proteinExistence type="predicted"/>
<dbReference type="PANTHER" id="PTHR35504">
    <property type="entry name" value="PROTEIN EMBRYONIC FLOWER 1"/>
    <property type="match status" value="1"/>
</dbReference>
<feature type="region of interest" description="Disordered" evidence="1">
    <location>
        <begin position="265"/>
        <end position="340"/>
    </location>
</feature>
<dbReference type="EMBL" id="CM007901">
    <property type="protein sequence ID" value="OTG04307.1"/>
    <property type="molecule type" value="Genomic_DNA"/>
</dbReference>
<evidence type="ECO:0000313" key="2">
    <source>
        <dbReference type="EMBL" id="OTG04307.1"/>
    </source>
</evidence>